<sequence length="129" mass="13566">MMIRNQLLRPVMLFDAATCFAMGGLLVAAAGPIAGPTDLPVPLLREAGFFLFPFALFVLWAARQGGGWPVQLVAGLNLVWVAASFSAIAWVQPNALGTAFVAVQALAVGGIAAVQLYALSREQVQVSRV</sequence>
<keyword evidence="1" id="KW-0812">Transmembrane</keyword>
<keyword evidence="1" id="KW-1133">Transmembrane helix</keyword>
<reference evidence="2" key="1">
    <citation type="submission" date="2022-04" db="EMBL/GenBank/DDBJ databases">
        <title>Tomato heritable bacteria conferring resistance against bacterial wilt.</title>
        <authorList>
            <person name="Yin J."/>
        </authorList>
    </citation>
    <scope>NUCLEOTIDE SEQUENCE</scope>
    <source>
        <strain evidence="2">Cra20</strain>
    </source>
</reference>
<feature type="transmembrane region" description="Helical" evidence="1">
    <location>
        <begin position="72"/>
        <end position="91"/>
    </location>
</feature>
<feature type="transmembrane region" description="Helical" evidence="1">
    <location>
        <begin position="97"/>
        <end position="119"/>
    </location>
</feature>
<feature type="transmembrane region" description="Helical" evidence="1">
    <location>
        <begin position="43"/>
        <end position="60"/>
    </location>
</feature>
<organism evidence="2">
    <name type="scientific">Sphingomonas psychrotolerans</name>
    <dbReference type="NCBI Taxonomy" id="1327635"/>
    <lineage>
        <taxon>Bacteria</taxon>
        <taxon>Pseudomonadati</taxon>
        <taxon>Pseudomonadota</taxon>
        <taxon>Alphaproteobacteria</taxon>
        <taxon>Sphingomonadales</taxon>
        <taxon>Sphingomonadaceae</taxon>
        <taxon>Sphingomonas</taxon>
    </lineage>
</organism>
<evidence type="ECO:0000313" key="2">
    <source>
        <dbReference type="EMBL" id="MDT8759471.1"/>
    </source>
</evidence>
<dbReference type="EMBL" id="JALMLT010000003">
    <property type="protein sequence ID" value="MDT8759471.1"/>
    <property type="molecule type" value="Genomic_DNA"/>
</dbReference>
<comment type="caution">
    <text evidence="2">The sequence shown here is derived from an EMBL/GenBank/DDBJ whole genome shotgun (WGS) entry which is preliminary data.</text>
</comment>
<name>A0ABU3N5C4_9SPHN</name>
<protein>
    <submittedName>
        <fullName evidence="2">Uncharacterized protein</fullName>
    </submittedName>
</protein>
<proteinExistence type="predicted"/>
<keyword evidence="1" id="KW-0472">Membrane</keyword>
<feature type="transmembrane region" description="Helical" evidence="1">
    <location>
        <begin position="12"/>
        <end position="31"/>
    </location>
</feature>
<evidence type="ECO:0000256" key="1">
    <source>
        <dbReference type="SAM" id="Phobius"/>
    </source>
</evidence>
<gene>
    <name evidence="2" type="ORF">MZO42_12265</name>
</gene>
<accession>A0ABU3N5C4</accession>